<dbReference type="EMBL" id="NKUC01000036">
    <property type="protein sequence ID" value="PYD56001.1"/>
    <property type="molecule type" value="Genomic_DNA"/>
</dbReference>
<protein>
    <submittedName>
        <fullName evidence="1">Uncharacterized protein</fullName>
    </submittedName>
</protein>
<gene>
    <name evidence="1" type="ORF">CFR75_13325</name>
</gene>
<sequence length="60" mass="7181">MPEGWLESRPKEHPAIMRMFMMMFFLQHIRGSSLFTKRLLPETVLFLSGHGHQAFYRPFI</sequence>
<accession>A0A318PFM9</accession>
<dbReference type="Proteomes" id="UP000248257">
    <property type="component" value="Unassembled WGS sequence"/>
</dbReference>
<organism evidence="1 2">
    <name type="scientific">Komagataeibacter xylinus</name>
    <name type="common">Gluconacetobacter xylinus</name>
    <dbReference type="NCBI Taxonomy" id="28448"/>
    <lineage>
        <taxon>Bacteria</taxon>
        <taxon>Pseudomonadati</taxon>
        <taxon>Pseudomonadota</taxon>
        <taxon>Alphaproteobacteria</taxon>
        <taxon>Acetobacterales</taxon>
        <taxon>Acetobacteraceae</taxon>
        <taxon>Komagataeibacter</taxon>
    </lineage>
</organism>
<comment type="caution">
    <text evidence="1">The sequence shown here is derived from an EMBL/GenBank/DDBJ whole genome shotgun (WGS) entry which is preliminary data.</text>
</comment>
<name>A0A318PFM9_KOMXY</name>
<keyword evidence="2" id="KW-1185">Reference proteome</keyword>
<evidence type="ECO:0000313" key="1">
    <source>
        <dbReference type="EMBL" id="PYD56001.1"/>
    </source>
</evidence>
<evidence type="ECO:0000313" key="2">
    <source>
        <dbReference type="Proteomes" id="UP000248257"/>
    </source>
</evidence>
<proteinExistence type="predicted"/>
<dbReference type="AlphaFoldDB" id="A0A318PFM9"/>
<reference evidence="1 2" key="1">
    <citation type="submission" date="2017-07" db="EMBL/GenBank/DDBJ databases">
        <title>A draft genome sequence of Komagataeibacter xylinus LMG 1515.</title>
        <authorList>
            <person name="Skraban J."/>
            <person name="Cleenwerck I."/>
            <person name="Vandamme P."/>
            <person name="Trcek J."/>
        </authorList>
    </citation>
    <scope>NUCLEOTIDE SEQUENCE [LARGE SCALE GENOMIC DNA]</scope>
    <source>
        <strain evidence="1 2">LMG 1515</strain>
    </source>
</reference>